<reference evidence="2" key="1">
    <citation type="submission" date="2007-08" db="EMBL/GenBank/DDBJ databases">
        <authorList>
            <person name="Frangeul L."/>
        </authorList>
    </citation>
    <scope>NUCLEOTIDE SEQUENCE</scope>
    <source>
        <strain evidence="2">PCC 7806</strain>
    </source>
</reference>
<dbReference type="AlphaFoldDB" id="A8YEQ2"/>
<accession>A8YEQ2</accession>
<sequence length="78" mass="9075">MVRAMDLLKNRFVQSLGVGAFFYLLMLSLNWVVLFTLRILESFSSWYRYRAAPYSFQISIGVTLAYLLITALLSSRRD</sequence>
<dbReference type="EMBL" id="AM778930">
    <property type="protein sequence ID" value="CAO89623.1"/>
    <property type="molecule type" value="Genomic_DNA"/>
</dbReference>
<evidence type="ECO:0000256" key="1">
    <source>
        <dbReference type="SAM" id="Phobius"/>
    </source>
</evidence>
<name>A8YEQ2_MICA7</name>
<keyword evidence="1" id="KW-1133">Transmembrane helix</keyword>
<gene>
    <name evidence="2" type="ORF">IPF_3002</name>
</gene>
<feature type="transmembrane region" description="Helical" evidence="1">
    <location>
        <begin position="12"/>
        <end position="34"/>
    </location>
</feature>
<protein>
    <submittedName>
        <fullName evidence="2">Uncharacterized protein</fullName>
    </submittedName>
</protein>
<keyword evidence="1" id="KW-0472">Membrane</keyword>
<keyword evidence="1" id="KW-0812">Transmembrane</keyword>
<organism evidence="2">
    <name type="scientific">Microcystis aeruginosa (strain PCC 7806)</name>
    <dbReference type="NCBI Taxonomy" id="267872"/>
    <lineage>
        <taxon>Bacteria</taxon>
        <taxon>Bacillati</taxon>
        <taxon>Cyanobacteriota</taxon>
        <taxon>Cyanophyceae</taxon>
        <taxon>Oscillatoriophycideae</taxon>
        <taxon>Chroococcales</taxon>
        <taxon>Microcystaceae</taxon>
        <taxon>Microcystis</taxon>
    </lineage>
</organism>
<feature type="transmembrane region" description="Helical" evidence="1">
    <location>
        <begin position="54"/>
        <end position="73"/>
    </location>
</feature>
<proteinExistence type="predicted"/>
<evidence type="ECO:0000313" key="2">
    <source>
        <dbReference type="EMBL" id="CAO89623.1"/>
    </source>
</evidence>